<dbReference type="PANTHER" id="PTHR14647:SF87">
    <property type="entry name" value="PUTATIVE-RELATED"/>
    <property type="match status" value="1"/>
</dbReference>
<dbReference type="PANTHER" id="PTHR14647">
    <property type="entry name" value="GALACTOSE-3-O-SULFOTRANSFERASE"/>
    <property type="match status" value="1"/>
</dbReference>
<reference evidence="10 11" key="1">
    <citation type="journal article" date="2023" name="Arcadia Sci">
        <title>De novo assembly of a long-read Amblyomma americanum tick genome.</title>
        <authorList>
            <person name="Chou S."/>
            <person name="Poskanzer K.E."/>
            <person name="Rollins M."/>
            <person name="Thuy-Boun P.S."/>
        </authorList>
    </citation>
    <scope>NUCLEOTIDE SEQUENCE [LARGE SCALE GENOMIC DNA]</scope>
    <source>
        <strain evidence="10">F_SG_1</strain>
        <tissue evidence="10">Salivary glands</tissue>
    </source>
</reference>
<name>A0AAQ4EC71_AMBAM</name>
<evidence type="ECO:0000313" key="10">
    <source>
        <dbReference type="EMBL" id="KAK8772250.1"/>
    </source>
</evidence>
<dbReference type="InterPro" id="IPR009729">
    <property type="entry name" value="Gal-3-0_sulfotransfrase"/>
</dbReference>
<dbReference type="InterPro" id="IPR027417">
    <property type="entry name" value="P-loop_NTPase"/>
</dbReference>
<dbReference type="EMBL" id="JARKHS020018601">
    <property type="protein sequence ID" value="KAK8772250.1"/>
    <property type="molecule type" value="Genomic_DNA"/>
</dbReference>
<dbReference type="GO" id="GO:0009247">
    <property type="term" value="P:glycolipid biosynthetic process"/>
    <property type="evidence" value="ECO:0007669"/>
    <property type="project" value="InterPro"/>
</dbReference>
<dbReference type="Pfam" id="PF06990">
    <property type="entry name" value="Gal-3-0_sulfotr"/>
    <property type="match status" value="1"/>
</dbReference>
<sequence>MSFDLGLEPALFGNASAVRRFVRRVDAAFDLVMVADRINESLVLLRHLLCWDVDDVVVFKHNARQPDYALWVWRSLQNDAF</sequence>
<proteinExistence type="inferred from homology"/>
<evidence type="ECO:0000256" key="9">
    <source>
        <dbReference type="ARBA" id="ARBA00023180"/>
    </source>
</evidence>
<dbReference type="AlphaFoldDB" id="A0AAQ4EC71"/>
<keyword evidence="4" id="KW-0812">Transmembrane</keyword>
<evidence type="ECO:0000256" key="3">
    <source>
        <dbReference type="ARBA" id="ARBA00022679"/>
    </source>
</evidence>
<evidence type="ECO:0000256" key="2">
    <source>
        <dbReference type="ARBA" id="ARBA00008124"/>
    </source>
</evidence>
<evidence type="ECO:0000256" key="5">
    <source>
        <dbReference type="ARBA" id="ARBA00022968"/>
    </source>
</evidence>
<evidence type="ECO:0000256" key="1">
    <source>
        <dbReference type="ARBA" id="ARBA00004323"/>
    </source>
</evidence>
<dbReference type="Gene3D" id="3.40.50.300">
    <property type="entry name" value="P-loop containing nucleotide triphosphate hydrolases"/>
    <property type="match status" value="1"/>
</dbReference>
<protein>
    <submittedName>
        <fullName evidence="10">Uncharacterized protein</fullName>
    </submittedName>
</protein>
<accession>A0AAQ4EC71</accession>
<evidence type="ECO:0000256" key="4">
    <source>
        <dbReference type="ARBA" id="ARBA00022692"/>
    </source>
</evidence>
<keyword evidence="7" id="KW-0333">Golgi apparatus</keyword>
<evidence type="ECO:0000313" key="11">
    <source>
        <dbReference type="Proteomes" id="UP001321473"/>
    </source>
</evidence>
<dbReference type="GO" id="GO:0001733">
    <property type="term" value="F:galactosylceramide sulfotransferase activity"/>
    <property type="evidence" value="ECO:0007669"/>
    <property type="project" value="InterPro"/>
</dbReference>
<comment type="subcellular location">
    <subcellularLocation>
        <location evidence="1">Golgi apparatus membrane</location>
        <topology evidence="1">Single-pass type II membrane protein</topology>
    </subcellularLocation>
</comment>
<keyword evidence="8" id="KW-0472">Membrane</keyword>
<keyword evidence="6" id="KW-1133">Transmembrane helix</keyword>
<keyword evidence="9" id="KW-0325">Glycoprotein</keyword>
<evidence type="ECO:0000256" key="7">
    <source>
        <dbReference type="ARBA" id="ARBA00023034"/>
    </source>
</evidence>
<organism evidence="10 11">
    <name type="scientific">Amblyomma americanum</name>
    <name type="common">Lone star tick</name>
    <dbReference type="NCBI Taxonomy" id="6943"/>
    <lineage>
        <taxon>Eukaryota</taxon>
        <taxon>Metazoa</taxon>
        <taxon>Ecdysozoa</taxon>
        <taxon>Arthropoda</taxon>
        <taxon>Chelicerata</taxon>
        <taxon>Arachnida</taxon>
        <taxon>Acari</taxon>
        <taxon>Parasitiformes</taxon>
        <taxon>Ixodida</taxon>
        <taxon>Ixodoidea</taxon>
        <taxon>Ixodidae</taxon>
        <taxon>Amblyomminae</taxon>
        <taxon>Amblyomma</taxon>
    </lineage>
</organism>
<comment type="similarity">
    <text evidence="2">Belongs to the galactose-3-O-sulfotransferase family.</text>
</comment>
<dbReference type="GO" id="GO:0000139">
    <property type="term" value="C:Golgi membrane"/>
    <property type="evidence" value="ECO:0007669"/>
    <property type="project" value="UniProtKB-SubCell"/>
</dbReference>
<keyword evidence="5" id="KW-0735">Signal-anchor</keyword>
<evidence type="ECO:0000256" key="8">
    <source>
        <dbReference type="ARBA" id="ARBA00023136"/>
    </source>
</evidence>
<comment type="caution">
    <text evidence="10">The sequence shown here is derived from an EMBL/GenBank/DDBJ whole genome shotgun (WGS) entry which is preliminary data.</text>
</comment>
<keyword evidence="11" id="KW-1185">Reference proteome</keyword>
<gene>
    <name evidence="10" type="ORF">V5799_024506</name>
</gene>
<evidence type="ECO:0000256" key="6">
    <source>
        <dbReference type="ARBA" id="ARBA00022989"/>
    </source>
</evidence>
<dbReference type="Proteomes" id="UP001321473">
    <property type="component" value="Unassembled WGS sequence"/>
</dbReference>
<keyword evidence="3" id="KW-0808">Transferase</keyword>